<gene>
    <name evidence="5" type="ORF">ADEAN_000010700</name>
</gene>
<dbReference type="Gene3D" id="2.30.40.10">
    <property type="entry name" value="Urease, subunit C, domain 1"/>
    <property type="match status" value="1"/>
</dbReference>
<dbReference type="PANTHER" id="PTHR43668:SF2">
    <property type="entry name" value="ALLANTOINASE"/>
    <property type="match status" value="1"/>
</dbReference>
<comment type="cofactor">
    <cofactor evidence="1">
        <name>Zn(2+)</name>
        <dbReference type="ChEBI" id="CHEBI:29105"/>
    </cofactor>
</comment>
<dbReference type="GO" id="GO:0046872">
    <property type="term" value="F:metal ion binding"/>
    <property type="evidence" value="ECO:0007669"/>
    <property type="project" value="UniProtKB-KW"/>
</dbReference>
<dbReference type="SUPFAM" id="SSF51338">
    <property type="entry name" value="Composite domain of metallo-dependent hydrolases"/>
    <property type="match status" value="1"/>
</dbReference>
<evidence type="ECO:0000256" key="3">
    <source>
        <dbReference type="ARBA" id="ARBA00022801"/>
    </source>
</evidence>
<feature type="domain" description="Amidohydrolase-related" evidence="4">
    <location>
        <begin position="15"/>
        <end position="354"/>
    </location>
</feature>
<dbReference type="PANTHER" id="PTHR43668">
    <property type="entry name" value="ALLANTOINASE"/>
    <property type="match status" value="1"/>
</dbReference>
<dbReference type="InterPro" id="IPR006680">
    <property type="entry name" value="Amidohydro-rel"/>
</dbReference>
<dbReference type="OrthoDB" id="434at2759"/>
<name>S9VBP1_9TRYP</name>
<sequence length="396" mass="43724">MSTSTVSQAGNITTFPPLVDCHVHFREPGLEAKADMVSESEAAFFGGIGAVCDMPNTNPPTQTVATFADKVERSKRCSDKCLLYFFFGATKDEHLKELEQLWCDPQHAALKSHCSGLKLYLDNSTGDLKSSKSVTESAFELCGRLRIPLVAHCEQSDINNKASEETPYTDVSTHSVRRPAESEVSSIAEAVEMGLKYNTPLHIAHLSTEGGLNIVRETRRQHPNFHLTCEVAPHHLFLTTEDYTCCGARVKVNPPVRPKKHHEALWAGVLDGTVDCIGTDHAPHLLSEKDNKENPPSGMPAIEVVVPLLLSVVAGRWPHPTAPCPAALKDAAKKLTLNRIAELMHTNPVKIFGLRVDGLKSRQFDLSREWEVVEQELHSKCKWSPYNGWKLLGKAV</sequence>
<dbReference type="GO" id="GO:0005737">
    <property type="term" value="C:cytoplasm"/>
    <property type="evidence" value="ECO:0007669"/>
    <property type="project" value="TreeGrafter"/>
</dbReference>
<evidence type="ECO:0000256" key="2">
    <source>
        <dbReference type="ARBA" id="ARBA00022723"/>
    </source>
</evidence>
<dbReference type="NCBIfam" id="TIGR00857">
    <property type="entry name" value="pyrC_multi"/>
    <property type="match status" value="1"/>
</dbReference>
<keyword evidence="6" id="KW-1185">Reference proteome</keyword>
<dbReference type="VEuPathDB" id="TriTrypDB:ADEAN_000010700"/>
<dbReference type="InterPro" id="IPR011059">
    <property type="entry name" value="Metal-dep_hydrolase_composite"/>
</dbReference>
<protein>
    <submittedName>
        <fullName evidence="5">Amidohydrolase family, putative</fullName>
    </submittedName>
</protein>
<dbReference type="EMBL" id="LR877145">
    <property type="protein sequence ID" value="CAD2212695.1"/>
    <property type="molecule type" value="Genomic_DNA"/>
</dbReference>
<dbReference type="PROSITE" id="PS00483">
    <property type="entry name" value="DIHYDROOROTASE_2"/>
    <property type="match status" value="1"/>
</dbReference>
<accession>S9VBP1</accession>
<dbReference type="Pfam" id="PF01979">
    <property type="entry name" value="Amidohydro_1"/>
    <property type="match status" value="1"/>
</dbReference>
<keyword evidence="2" id="KW-0479">Metal-binding</keyword>
<proteinExistence type="predicted"/>
<evidence type="ECO:0000256" key="1">
    <source>
        <dbReference type="ARBA" id="ARBA00001947"/>
    </source>
</evidence>
<dbReference type="InterPro" id="IPR002195">
    <property type="entry name" value="Dihydroorotase_CS"/>
</dbReference>
<dbReference type="Gene3D" id="3.20.20.140">
    <property type="entry name" value="Metal-dependent hydrolases"/>
    <property type="match status" value="1"/>
</dbReference>
<reference evidence="5 6" key="1">
    <citation type="submission" date="2020-08" db="EMBL/GenBank/DDBJ databases">
        <authorList>
            <person name="Newling K."/>
            <person name="Davey J."/>
            <person name="Forrester S."/>
        </authorList>
    </citation>
    <scope>NUCLEOTIDE SEQUENCE [LARGE SCALE GENOMIC DNA]</scope>
    <source>
        <strain evidence="6">Crithidia deanei Carvalho (ATCC PRA-265)</strain>
    </source>
</reference>
<dbReference type="InterPro" id="IPR032466">
    <property type="entry name" value="Metal_Hydrolase"/>
</dbReference>
<dbReference type="GO" id="GO:0004038">
    <property type="term" value="F:allantoinase activity"/>
    <property type="evidence" value="ECO:0007669"/>
    <property type="project" value="TreeGrafter"/>
</dbReference>
<organism evidence="5 6">
    <name type="scientific">Angomonas deanei</name>
    <dbReference type="NCBI Taxonomy" id="59799"/>
    <lineage>
        <taxon>Eukaryota</taxon>
        <taxon>Discoba</taxon>
        <taxon>Euglenozoa</taxon>
        <taxon>Kinetoplastea</taxon>
        <taxon>Metakinetoplastina</taxon>
        <taxon>Trypanosomatida</taxon>
        <taxon>Trypanosomatidae</taxon>
        <taxon>Strigomonadinae</taxon>
        <taxon>Angomonas</taxon>
    </lineage>
</organism>
<dbReference type="GO" id="GO:0006145">
    <property type="term" value="P:purine nucleobase catabolic process"/>
    <property type="evidence" value="ECO:0007669"/>
    <property type="project" value="TreeGrafter"/>
</dbReference>
<evidence type="ECO:0000313" key="6">
    <source>
        <dbReference type="Proteomes" id="UP000515908"/>
    </source>
</evidence>
<evidence type="ECO:0000313" key="5">
    <source>
        <dbReference type="EMBL" id="CAD2212695.1"/>
    </source>
</evidence>
<evidence type="ECO:0000259" key="4">
    <source>
        <dbReference type="Pfam" id="PF01979"/>
    </source>
</evidence>
<dbReference type="SUPFAM" id="SSF51556">
    <property type="entry name" value="Metallo-dependent hydrolases"/>
    <property type="match status" value="1"/>
</dbReference>
<dbReference type="Proteomes" id="UP000515908">
    <property type="component" value="Chromosome 01"/>
</dbReference>
<dbReference type="AlphaFoldDB" id="S9VBP1"/>
<dbReference type="InterPro" id="IPR050138">
    <property type="entry name" value="DHOase/Allantoinase_Hydrolase"/>
</dbReference>
<keyword evidence="3 5" id="KW-0378">Hydrolase</keyword>